<dbReference type="PANTHER" id="PTHR30419">
    <property type="entry name" value="HTH-TYPE TRANSCRIPTIONAL REGULATOR YBHD"/>
    <property type="match status" value="1"/>
</dbReference>
<dbReference type="InterPro" id="IPR005119">
    <property type="entry name" value="LysR_subst-bd"/>
</dbReference>
<evidence type="ECO:0000259" key="5">
    <source>
        <dbReference type="PROSITE" id="PS50931"/>
    </source>
</evidence>
<comment type="caution">
    <text evidence="6">The sequence shown here is derived from an EMBL/GenBank/DDBJ whole genome shotgun (WGS) entry which is preliminary data.</text>
</comment>
<dbReference type="SUPFAM" id="SSF53850">
    <property type="entry name" value="Periplasmic binding protein-like II"/>
    <property type="match status" value="1"/>
</dbReference>
<dbReference type="CDD" id="cd05466">
    <property type="entry name" value="PBP2_LTTR_substrate"/>
    <property type="match status" value="1"/>
</dbReference>
<reference evidence="6 7" key="1">
    <citation type="submission" date="2023-07" db="EMBL/GenBank/DDBJ databases">
        <title>Genomic Encyclopedia of Type Strains, Phase IV (KMG-IV): sequencing the most valuable type-strain genomes for metagenomic binning, comparative biology and taxonomic classification.</title>
        <authorList>
            <person name="Goeker M."/>
        </authorList>
    </citation>
    <scope>NUCLEOTIDE SEQUENCE [LARGE SCALE GENOMIC DNA]</scope>
    <source>
        <strain evidence="6 7">DSM 16784</strain>
    </source>
</reference>
<dbReference type="EMBL" id="JAUSUR010000001">
    <property type="protein sequence ID" value="MDQ0360419.1"/>
    <property type="molecule type" value="Genomic_DNA"/>
</dbReference>
<feature type="domain" description="HTH lysR-type" evidence="5">
    <location>
        <begin position="1"/>
        <end position="58"/>
    </location>
</feature>
<dbReference type="Gene3D" id="3.40.190.290">
    <property type="match status" value="1"/>
</dbReference>
<evidence type="ECO:0000313" key="6">
    <source>
        <dbReference type="EMBL" id="MDQ0360419.1"/>
    </source>
</evidence>
<dbReference type="GO" id="GO:0003677">
    <property type="term" value="F:DNA binding"/>
    <property type="evidence" value="ECO:0007669"/>
    <property type="project" value="UniProtKB-KW"/>
</dbReference>
<keyword evidence="4" id="KW-0804">Transcription</keyword>
<evidence type="ECO:0000256" key="4">
    <source>
        <dbReference type="ARBA" id="ARBA00023163"/>
    </source>
</evidence>
<dbReference type="Pfam" id="PF03466">
    <property type="entry name" value="LysR_substrate"/>
    <property type="match status" value="1"/>
</dbReference>
<dbReference type="InterPro" id="IPR036390">
    <property type="entry name" value="WH_DNA-bd_sf"/>
</dbReference>
<keyword evidence="3 6" id="KW-0238">DNA-binding</keyword>
<comment type="similarity">
    <text evidence="1">Belongs to the LysR transcriptional regulatory family.</text>
</comment>
<dbReference type="RefSeq" id="WP_307406301.1">
    <property type="nucleotide sequence ID" value="NZ_JAUSUR010000001.1"/>
</dbReference>
<evidence type="ECO:0000256" key="3">
    <source>
        <dbReference type="ARBA" id="ARBA00023125"/>
    </source>
</evidence>
<accession>A0ABU0E0K7</accession>
<dbReference type="Gene3D" id="1.10.10.10">
    <property type="entry name" value="Winged helix-like DNA-binding domain superfamily/Winged helix DNA-binding domain"/>
    <property type="match status" value="1"/>
</dbReference>
<organism evidence="6 7">
    <name type="scientific">Breznakia pachnodae</name>
    <dbReference type="NCBI Taxonomy" id="265178"/>
    <lineage>
        <taxon>Bacteria</taxon>
        <taxon>Bacillati</taxon>
        <taxon>Bacillota</taxon>
        <taxon>Erysipelotrichia</taxon>
        <taxon>Erysipelotrichales</taxon>
        <taxon>Erysipelotrichaceae</taxon>
        <taxon>Breznakia</taxon>
    </lineage>
</organism>
<dbReference type="Proteomes" id="UP001230220">
    <property type="component" value="Unassembled WGS sequence"/>
</dbReference>
<gene>
    <name evidence="6" type="ORF">J2S15_001150</name>
</gene>
<dbReference type="PROSITE" id="PS50931">
    <property type="entry name" value="HTH_LYSR"/>
    <property type="match status" value="1"/>
</dbReference>
<protein>
    <submittedName>
        <fullName evidence="6">DNA-binding transcriptional LysR family regulator</fullName>
    </submittedName>
</protein>
<keyword evidence="2" id="KW-0805">Transcription regulation</keyword>
<dbReference type="PRINTS" id="PR00039">
    <property type="entry name" value="HTHLYSR"/>
</dbReference>
<proteinExistence type="inferred from homology"/>
<dbReference type="InterPro" id="IPR050950">
    <property type="entry name" value="HTH-type_LysR_regulators"/>
</dbReference>
<dbReference type="Pfam" id="PF00126">
    <property type="entry name" value="HTH_1"/>
    <property type="match status" value="1"/>
</dbReference>
<dbReference type="InterPro" id="IPR000847">
    <property type="entry name" value="LysR_HTH_N"/>
</dbReference>
<sequence length="291" mass="33577">MELRVLRYFLTIAREQNITKAAEVLNITQPTLSRQIIQLEQELGKKLFNRDKGKIRLTNDGMLLKRRAEELLDLAEKTEKEFKENKTLISGEIAIGSGEANTFHYLSKIMSDFSKEYPQVKFDLFSGNADDIKEKIDNGLIDVALLNEPVSIEKYDFVRIPEKLRWGVLMKKDDSLSQQEHISSKDIVEKPLIVTKRSIVQNEIANWLKYDFNKLNIIAYYNLIYNATLLVEDGLGYAITIDKLVMDNPQSKVVFKPFYPPLETGCVIVWKKHQVFSPATTEFIEQLRNAL</sequence>
<name>A0ABU0E0K7_9FIRM</name>
<dbReference type="PANTHER" id="PTHR30419:SF8">
    <property type="entry name" value="NITROGEN ASSIMILATION TRANSCRIPTIONAL ACTIVATOR-RELATED"/>
    <property type="match status" value="1"/>
</dbReference>
<dbReference type="InterPro" id="IPR036388">
    <property type="entry name" value="WH-like_DNA-bd_sf"/>
</dbReference>
<evidence type="ECO:0000313" key="7">
    <source>
        <dbReference type="Proteomes" id="UP001230220"/>
    </source>
</evidence>
<evidence type="ECO:0000256" key="2">
    <source>
        <dbReference type="ARBA" id="ARBA00023015"/>
    </source>
</evidence>
<evidence type="ECO:0000256" key="1">
    <source>
        <dbReference type="ARBA" id="ARBA00009437"/>
    </source>
</evidence>
<keyword evidence="7" id="KW-1185">Reference proteome</keyword>
<dbReference type="SUPFAM" id="SSF46785">
    <property type="entry name" value="Winged helix' DNA-binding domain"/>
    <property type="match status" value="1"/>
</dbReference>